<evidence type="ECO:0000256" key="1">
    <source>
        <dbReference type="ARBA" id="ARBA00022729"/>
    </source>
</evidence>
<feature type="chain" id="PRO_5019503474" evidence="3">
    <location>
        <begin position="21"/>
        <end position="263"/>
    </location>
</feature>
<dbReference type="CDD" id="cd23279">
    <property type="entry name" value="beta-trefoil_MIR_SDF2-like"/>
    <property type="match status" value="1"/>
</dbReference>
<dbReference type="Proteomes" id="UP000268093">
    <property type="component" value="Unassembled WGS sequence"/>
</dbReference>
<accession>A0A433D6F6</accession>
<organism evidence="5 6">
    <name type="scientific">Jimgerdemannia flammicorona</name>
    <dbReference type="NCBI Taxonomy" id="994334"/>
    <lineage>
        <taxon>Eukaryota</taxon>
        <taxon>Fungi</taxon>
        <taxon>Fungi incertae sedis</taxon>
        <taxon>Mucoromycota</taxon>
        <taxon>Mucoromycotina</taxon>
        <taxon>Endogonomycetes</taxon>
        <taxon>Endogonales</taxon>
        <taxon>Endogonaceae</taxon>
        <taxon>Jimgerdemannia</taxon>
    </lineage>
</organism>
<dbReference type="EMBL" id="RBNI01005892">
    <property type="protein sequence ID" value="RUP46409.1"/>
    <property type="molecule type" value="Genomic_DNA"/>
</dbReference>
<dbReference type="PANTHER" id="PTHR46809">
    <property type="entry name" value="STROMAL CELL-DERIVED FACTOR 2-LIKE PROTEIN"/>
    <property type="match status" value="1"/>
</dbReference>
<dbReference type="SMART" id="SM00472">
    <property type="entry name" value="MIR"/>
    <property type="match status" value="3"/>
</dbReference>
<proteinExistence type="predicted"/>
<name>A0A433D6F6_9FUNG</name>
<evidence type="ECO:0000313" key="5">
    <source>
        <dbReference type="EMBL" id="RUP46409.1"/>
    </source>
</evidence>
<dbReference type="SUPFAM" id="SSF82109">
    <property type="entry name" value="MIR domain"/>
    <property type="match status" value="1"/>
</dbReference>
<protein>
    <submittedName>
        <fullName evidence="5">MIR motif-containing protein</fullName>
    </submittedName>
</protein>
<keyword evidence="2" id="KW-0677">Repeat</keyword>
<evidence type="ECO:0000313" key="6">
    <source>
        <dbReference type="Proteomes" id="UP000268093"/>
    </source>
</evidence>
<gene>
    <name evidence="5" type="ORF">BC936DRAFT_146994</name>
</gene>
<evidence type="ECO:0000256" key="2">
    <source>
        <dbReference type="ARBA" id="ARBA00022737"/>
    </source>
</evidence>
<reference evidence="5 6" key="1">
    <citation type="journal article" date="2018" name="New Phytol.">
        <title>Phylogenomics of Endogonaceae and evolution of mycorrhizas within Mucoromycota.</title>
        <authorList>
            <person name="Chang Y."/>
            <person name="Desiro A."/>
            <person name="Na H."/>
            <person name="Sandor L."/>
            <person name="Lipzen A."/>
            <person name="Clum A."/>
            <person name="Barry K."/>
            <person name="Grigoriev I.V."/>
            <person name="Martin F.M."/>
            <person name="Stajich J.E."/>
            <person name="Smith M.E."/>
            <person name="Bonito G."/>
            <person name="Spatafora J.W."/>
        </authorList>
    </citation>
    <scope>NUCLEOTIDE SEQUENCE [LARGE SCALE GENOMIC DNA]</scope>
    <source>
        <strain evidence="5 6">GMNB39</strain>
    </source>
</reference>
<dbReference type="InterPro" id="IPR036300">
    <property type="entry name" value="MIR_dom_sf"/>
</dbReference>
<feature type="domain" description="MIR" evidence="4">
    <location>
        <begin position="201"/>
        <end position="256"/>
    </location>
</feature>
<feature type="domain" description="MIR" evidence="4">
    <location>
        <begin position="30"/>
        <end position="84"/>
    </location>
</feature>
<dbReference type="AlphaFoldDB" id="A0A433D6F6"/>
<dbReference type="InterPro" id="IPR016093">
    <property type="entry name" value="MIR_motif"/>
</dbReference>
<comment type="caution">
    <text evidence="5">The sequence shown here is derived from an EMBL/GenBank/DDBJ whole genome shotgun (WGS) entry which is preliminary data.</text>
</comment>
<dbReference type="PROSITE" id="PS50919">
    <property type="entry name" value="MIR"/>
    <property type="match status" value="2"/>
</dbReference>
<evidence type="ECO:0000259" key="4">
    <source>
        <dbReference type="PROSITE" id="PS50919"/>
    </source>
</evidence>
<dbReference type="Pfam" id="PF02815">
    <property type="entry name" value="MIR"/>
    <property type="match status" value="1"/>
</dbReference>
<keyword evidence="6" id="KW-1185">Reference proteome</keyword>
<dbReference type="Gene3D" id="2.80.10.50">
    <property type="match status" value="1"/>
</dbReference>
<dbReference type="PANTHER" id="PTHR46809:SF2">
    <property type="entry name" value="GH21273P"/>
    <property type="match status" value="1"/>
</dbReference>
<sequence length="263" mass="29056">MKLALLSFISLVLSSSLALAADAPAIEEGYETVTCASAIKLGNPISGFKLHSHGVAYGSGSGQQSVTGFSASDDSNSLWIVRPAVGKTCKRGEPVPCGSTLRLQHMNTKNYLHRYAYQHYTRRVECSRFEIYVDQKLMSYACFPPLASTRGQRLLRPGRRYVFAYQNCSSTFSLPTFAPNSVNPPNPSGDNWKLVCVNTKQTHWQREEDIRLHHVVTGTWLVVSTKHSYSHPIPGQLEVSAAKSKNAESLWAAQEGIYFAPSQ</sequence>
<keyword evidence="1 3" id="KW-0732">Signal</keyword>
<feature type="signal peptide" evidence="3">
    <location>
        <begin position="1"/>
        <end position="20"/>
    </location>
</feature>
<evidence type="ECO:0000256" key="3">
    <source>
        <dbReference type="SAM" id="SignalP"/>
    </source>
</evidence>
<dbReference type="OrthoDB" id="5588846at2759"/>